<evidence type="ECO:0000256" key="9">
    <source>
        <dbReference type="RuleBase" id="RU365093"/>
    </source>
</evidence>
<dbReference type="InterPro" id="IPR010129">
    <property type="entry name" value="T1SS_HlyD"/>
</dbReference>
<comment type="subcellular location">
    <subcellularLocation>
        <location evidence="1 9">Cell inner membrane</location>
        <topology evidence="1 9">Single-pass membrane protein</topology>
    </subcellularLocation>
</comment>
<dbReference type="PANTHER" id="PTHR30386">
    <property type="entry name" value="MEMBRANE FUSION SUBUNIT OF EMRAB-TOLC MULTIDRUG EFFLUX PUMP"/>
    <property type="match status" value="1"/>
</dbReference>
<dbReference type="PRINTS" id="PR01490">
    <property type="entry name" value="RTXTOXIND"/>
</dbReference>
<dbReference type="RefSeq" id="WP_166855930.1">
    <property type="nucleotide sequence ID" value="NZ_JAAQOM010000001.1"/>
</dbReference>
<evidence type="ECO:0000256" key="2">
    <source>
        <dbReference type="ARBA" id="ARBA00009477"/>
    </source>
</evidence>
<evidence type="ECO:0000256" key="3">
    <source>
        <dbReference type="ARBA" id="ARBA00022448"/>
    </source>
</evidence>
<dbReference type="InterPro" id="IPR058982">
    <property type="entry name" value="Beta-barrel_AprE"/>
</dbReference>
<evidence type="ECO:0000313" key="11">
    <source>
        <dbReference type="EMBL" id="NIA52415.1"/>
    </source>
</evidence>
<dbReference type="SUPFAM" id="SSF111369">
    <property type="entry name" value="HlyD-like secretion proteins"/>
    <property type="match status" value="1"/>
</dbReference>
<name>A0ABX0P5B8_9BURK</name>
<dbReference type="Proteomes" id="UP000716322">
    <property type="component" value="Unassembled WGS sequence"/>
</dbReference>
<keyword evidence="8" id="KW-0472">Membrane</keyword>
<reference evidence="11 12" key="1">
    <citation type="submission" date="2020-03" db="EMBL/GenBank/DDBJ databases">
        <title>Genome sequence of strain Massilia sp. TW-1.</title>
        <authorList>
            <person name="Chaudhary D.K."/>
        </authorList>
    </citation>
    <scope>NUCLEOTIDE SEQUENCE [LARGE SCALE GENOMIC DNA]</scope>
    <source>
        <strain evidence="11 12">TW-1</strain>
    </source>
</reference>
<organism evidence="11 12">
    <name type="scientific">Telluria antibiotica</name>
    <dbReference type="NCBI Taxonomy" id="2717319"/>
    <lineage>
        <taxon>Bacteria</taxon>
        <taxon>Pseudomonadati</taxon>
        <taxon>Pseudomonadota</taxon>
        <taxon>Betaproteobacteria</taxon>
        <taxon>Burkholderiales</taxon>
        <taxon>Oxalobacteraceae</taxon>
        <taxon>Telluria group</taxon>
        <taxon>Telluria</taxon>
    </lineage>
</organism>
<gene>
    <name evidence="11" type="ORF">HAV22_01940</name>
</gene>
<evidence type="ECO:0000256" key="1">
    <source>
        <dbReference type="ARBA" id="ARBA00004377"/>
    </source>
</evidence>
<protein>
    <recommendedName>
        <fullName evidence="9">Membrane fusion protein (MFP) family protein</fullName>
    </recommendedName>
</protein>
<keyword evidence="7" id="KW-1133">Transmembrane helix</keyword>
<dbReference type="InterPro" id="IPR050739">
    <property type="entry name" value="MFP"/>
</dbReference>
<evidence type="ECO:0000259" key="10">
    <source>
        <dbReference type="Pfam" id="PF26002"/>
    </source>
</evidence>
<comment type="caution">
    <text evidence="11">The sequence shown here is derived from an EMBL/GenBank/DDBJ whole genome shotgun (WGS) entry which is preliminary data.</text>
</comment>
<dbReference type="Gene3D" id="2.40.30.170">
    <property type="match status" value="1"/>
</dbReference>
<evidence type="ECO:0000256" key="8">
    <source>
        <dbReference type="ARBA" id="ARBA00023136"/>
    </source>
</evidence>
<evidence type="ECO:0000256" key="4">
    <source>
        <dbReference type="ARBA" id="ARBA00022475"/>
    </source>
</evidence>
<dbReference type="Pfam" id="PF26002">
    <property type="entry name" value="Beta-barrel_AprE"/>
    <property type="match status" value="1"/>
</dbReference>
<comment type="similarity">
    <text evidence="2 9">Belongs to the membrane fusion protein (MFP) (TC 8.A.1) family.</text>
</comment>
<sequence>MSKIHASLVETAFSPGLLALQDAPPPTLPRRVLWCVSILCLLLICWSAVGRLDIVASADGRLVPQSYVKIVQPAEAGIIQQILVREGAQVKRGDVLIRMNSRSSEADRQSLAGELALKRLELRRIDAELGIAPWKAMPGDDRNLFAQVEAKLQAHRQAWNDQLAQQRETVLRAEHDQASADATLAKLHAVAPLLKQQADAYADLARQGFAGELMARDKQREYLEKTEDTRAQAANLSSLKAAVAQARERERELTSRYTSDLRNERVDVYGQIDKLQQAMVKEDFRSGLMELRAPQDGTAKDLATHTVGAVVAPGTVLLSVVPVQEQLIAEIFVQHEDVGFIETGMPVSLKLRTFPFQQYGLMPGRVIQINPDVSDTGDKSTKPQGYRAIVALDTQRLRSPDGTTHPLVAGMQLTAEIREGNRTVLQYLLSPIWEAVHDSARER</sequence>
<dbReference type="EMBL" id="JAAQOM010000001">
    <property type="protein sequence ID" value="NIA52415.1"/>
    <property type="molecule type" value="Genomic_DNA"/>
</dbReference>
<keyword evidence="3 9" id="KW-0813">Transport</keyword>
<keyword evidence="4 9" id="KW-1003">Cell membrane</keyword>
<keyword evidence="6" id="KW-0812">Transmembrane</keyword>
<evidence type="ECO:0000256" key="6">
    <source>
        <dbReference type="ARBA" id="ARBA00022692"/>
    </source>
</evidence>
<dbReference type="Gene3D" id="2.40.50.100">
    <property type="match status" value="1"/>
</dbReference>
<keyword evidence="5 9" id="KW-0997">Cell inner membrane</keyword>
<proteinExistence type="inferred from homology"/>
<feature type="domain" description="AprE-like beta-barrel" evidence="10">
    <location>
        <begin position="327"/>
        <end position="419"/>
    </location>
</feature>
<dbReference type="PANTHER" id="PTHR30386:SF27">
    <property type="entry name" value="MEMBRANE FUSION PROTEIN (MFP) FAMILY PROTEIN"/>
    <property type="match status" value="1"/>
</dbReference>
<evidence type="ECO:0000313" key="12">
    <source>
        <dbReference type="Proteomes" id="UP000716322"/>
    </source>
</evidence>
<accession>A0ABX0P5B8</accession>
<keyword evidence="12" id="KW-1185">Reference proteome</keyword>
<evidence type="ECO:0000256" key="5">
    <source>
        <dbReference type="ARBA" id="ARBA00022519"/>
    </source>
</evidence>
<evidence type="ECO:0000256" key="7">
    <source>
        <dbReference type="ARBA" id="ARBA00022989"/>
    </source>
</evidence>
<dbReference type="NCBIfam" id="TIGR01843">
    <property type="entry name" value="type_I_hlyD"/>
    <property type="match status" value="1"/>
</dbReference>